<name>A0A381PR57_9ZZZZ</name>
<dbReference type="InterPro" id="IPR004476">
    <property type="entry name" value="RNase_II/RNase_R"/>
</dbReference>
<gene>
    <name evidence="9" type="ORF">METZ01_LOCUS20827</name>
</gene>
<dbReference type="CDD" id="cd04471">
    <property type="entry name" value="S1_RNase_R"/>
    <property type="match status" value="1"/>
</dbReference>
<dbReference type="GO" id="GO:0008859">
    <property type="term" value="F:exoribonuclease II activity"/>
    <property type="evidence" value="ECO:0007669"/>
    <property type="project" value="UniProtKB-EC"/>
</dbReference>
<keyword evidence="7" id="KW-0694">RNA-binding</keyword>
<dbReference type="InterPro" id="IPR003029">
    <property type="entry name" value="S1_domain"/>
</dbReference>
<dbReference type="PANTHER" id="PTHR23355">
    <property type="entry name" value="RIBONUCLEASE"/>
    <property type="match status" value="1"/>
</dbReference>
<dbReference type="InterPro" id="IPR040476">
    <property type="entry name" value="CSD2"/>
</dbReference>
<dbReference type="Pfam" id="PF00575">
    <property type="entry name" value="S1"/>
    <property type="match status" value="1"/>
</dbReference>
<dbReference type="EC" id="3.1.13.1" evidence="2"/>
<dbReference type="SUPFAM" id="SSF50249">
    <property type="entry name" value="Nucleic acid-binding proteins"/>
    <property type="match status" value="2"/>
</dbReference>
<feature type="domain" description="S1 motif" evidence="8">
    <location>
        <begin position="604"/>
        <end position="685"/>
    </location>
</feature>
<dbReference type="SMART" id="SM00955">
    <property type="entry name" value="RNB"/>
    <property type="match status" value="1"/>
</dbReference>
<dbReference type="InterPro" id="IPR022966">
    <property type="entry name" value="RNase_II/R_CS"/>
</dbReference>
<dbReference type="NCBIfam" id="TIGR02063">
    <property type="entry name" value="RNase_R"/>
    <property type="match status" value="1"/>
</dbReference>
<dbReference type="Pfam" id="PF00773">
    <property type="entry name" value="RNB"/>
    <property type="match status" value="1"/>
</dbReference>
<comment type="catalytic activity">
    <reaction evidence="1">
        <text>Exonucleolytic cleavage in the 3'- to 5'-direction to yield nucleoside 5'-phosphates.</text>
        <dbReference type="EC" id="3.1.13.1"/>
    </reaction>
</comment>
<evidence type="ECO:0000256" key="7">
    <source>
        <dbReference type="ARBA" id="ARBA00022884"/>
    </source>
</evidence>
<dbReference type="GO" id="GO:0003723">
    <property type="term" value="F:RNA binding"/>
    <property type="evidence" value="ECO:0007669"/>
    <property type="project" value="UniProtKB-KW"/>
</dbReference>
<evidence type="ECO:0000256" key="4">
    <source>
        <dbReference type="ARBA" id="ARBA00022722"/>
    </source>
</evidence>
<protein>
    <recommendedName>
        <fullName evidence="2">exoribonuclease II</fullName>
        <ecNumber evidence="2">3.1.13.1</ecNumber>
    </recommendedName>
</protein>
<dbReference type="PANTHER" id="PTHR23355:SF9">
    <property type="entry name" value="DIS3-LIKE EXONUCLEASE 2"/>
    <property type="match status" value="1"/>
</dbReference>
<dbReference type="GO" id="GO:0006402">
    <property type="term" value="P:mRNA catabolic process"/>
    <property type="evidence" value="ECO:0007669"/>
    <property type="project" value="TreeGrafter"/>
</dbReference>
<dbReference type="GO" id="GO:0005829">
    <property type="term" value="C:cytosol"/>
    <property type="evidence" value="ECO:0007669"/>
    <property type="project" value="TreeGrafter"/>
</dbReference>
<evidence type="ECO:0000256" key="2">
    <source>
        <dbReference type="ARBA" id="ARBA00012163"/>
    </source>
</evidence>
<dbReference type="InterPro" id="IPR011805">
    <property type="entry name" value="RNase_R"/>
</dbReference>
<evidence type="ECO:0000256" key="1">
    <source>
        <dbReference type="ARBA" id="ARBA00001849"/>
    </source>
</evidence>
<evidence type="ECO:0000313" key="9">
    <source>
        <dbReference type="EMBL" id="SUZ67973.1"/>
    </source>
</evidence>
<organism evidence="9">
    <name type="scientific">marine metagenome</name>
    <dbReference type="NCBI Taxonomy" id="408172"/>
    <lineage>
        <taxon>unclassified sequences</taxon>
        <taxon>metagenomes</taxon>
        <taxon>ecological metagenomes</taxon>
    </lineage>
</organism>
<evidence type="ECO:0000256" key="5">
    <source>
        <dbReference type="ARBA" id="ARBA00022801"/>
    </source>
</evidence>
<dbReference type="Pfam" id="PF17876">
    <property type="entry name" value="CSD2"/>
    <property type="match status" value="1"/>
</dbReference>
<accession>A0A381PR57</accession>
<dbReference type="HAMAP" id="MF_01895">
    <property type="entry name" value="RNase_R"/>
    <property type="match status" value="1"/>
</dbReference>
<proteinExistence type="inferred from homology"/>
<dbReference type="EMBL" id="UINC01001027">
    <property type="protein sequence ID" value="SUZ67973.1"/>
    <property type="molecule type" value="Genomic_DNA"/>
</dbReference>
<dbReference type="AlphaFoldDB" id="A0A381PR57"/>
<keyword evidence="6" id="KW-0269">Exonuclease</keyword>
<dbReference type="NCBIfam" id="TIGR00358">
    <property type="entry name" value="3_prime_RNase"/>
    <property type="match status" value="1"/>
</dbReference>
<dbReference type="PROSITE" id="PS01175">
    <property type="entry name" value="RIBONUCLEASE_II"/>
    <property type="match status" value="1"/>
</dbReference>
<dbReference type="SMART" id="SM00316">
    <property type="entry name" value="S1"/>
    <property type="match status" value="1"/>
</dbReference>
<dbReference type="Gene3D" id="2.40.50.140">
    <property type="entry name" value="Nucleic acid-binding proteins"/>
    <property type="match status" value="1"/>
</dbReference>
<dbReference type="InterPro" id="IPR012340">
    <property type="entry name" value="NA-bd_OB-fold"/>
</dbReference>
<keyword evidence="5" id="KW-0378">Hydrolase</keyword>
<evidence type="ECO:0000256" key="6">
    <source>
        <dbReference type="ARBA" id="ARBA00022839"/>
    </source>
</evidence>
<keyword evidence="3" id="KW-0963">Cytoplasm</keyword>
<dbReference type="PROSITE" id="PS50126">
    <property type="entry name" value="S1"/>
    <property type="match status" value="1"/>
</dbReference>
<evidence type="ECO:0000256" key="3">
    <source>
        <dbReference type="ARBA" id="ARBA00022490"/>
    </source>
</evidence>
<keyword evidence="4" id="KW-0540">Nuclease</keyword>
<evidence type="ECO:0000259" key="8">
    <source>
        <dbReference type="PROSITE" id="PS50126"/>
    </source>
</evidence>
<feature type="non-terminal residue" evidence="9">
    <location>
        <position position="1"/>
    </location>
</feature>
<reference evidence="9" key="1">
    <citation type="submission" date="2018-05" db="EMBL/GenBank/DDBJ databases">
        <authorList>
            <person name="Lanie J.A."/>
            <person name="Ng W.-L."/>
            <person name="Kazmierczak K.M."/>
            <person name="Andrzejewski T.M."/>
            <person name="Davidsen T.M."/>
            <person name="Wayne K.J."/>
            <person name="Tettelin H."/>
            <person name="Glass J.I."/>
            <person name="Rusch D."/>
            <person name="Podicherti R."/>
            <person name="Tsui H.-C.T."/>
            <person name="Winkler M.E."/>
        </authorList>
    </citation>
    <scope>NUCLEOTIDE SEQUENCE</scope>
</reference>
<dbReference type="InterPro" id="IPR050180">
    <property type="entry name" value="RNR_Ribonuclease"/>
</dbReference>
<sequence>VSVNDAREPQAARVREALGEIGPASWGELVNHLGEGRGKGGNRLRRLLNRMLEGGEIVRAGRNRYRLSNAKYESGIVEWSGSQLGVSLQSGDSMVLESASGVRDGDTVHVLVDDGIAQFVELIKPSATPVVGTFQRDGTHAHLESLVPGYSERVELIGSFPGCREGDVVEVQILGIERGRPQGRVKAVIQHENEVERACTAIIRAHRVPHEWPSVVAEESVQKSVLEVDRKDRVDLRDTAFVTIDGEDARDFDDALYAEPRARGGWRLLVAIADVAHYVRSGSALDQEAVARGNSVYFPDRVIPMLPESLSNNLCSLRPNEDRLAMICELTLTRSANVTTFSFYEAVIRSHSRLTYTEVDQYLKSRETNLPDAICASLQHLYSIYQGLRVRRSDRGALDFESREGRIEIRQGSPVGVVPIERTEAHLIVEEAMIAANVAAANYLQSQESLVMYRVHEPPQREKIEQLRNIFQSVGQRFPGGIRSPRDLQRLVETTPKTRIEPWIWELLILRTLQQARYFPGDKGHFGLALSSYAHFTSPIRRYADLINHRLIKARLRKARRSAVGYEELEDIGAHISMTERRAENATRAVDAWLKCSLLEERVGEAFGGTIVTVTEFGVFVELDDIHVQGLLHVSRLGSDYYKWVPNLMSLVGARSGHRFSLGQRLRVVVEDVSVELGRVNLRTEAPKRKQGVRRRRRKKVI</sequence>
<dbReference type="InterPro" id="IPR001900">
    <property type="entry name" value="RNase_II/R"/>
</dbReference>